<dbReference type="AlphaFoldDB" id="A0A383BN38"/>
<keyword evidence="4" id="KW-0969">Cilium</keyword>
<gene>
    <name evidence="8" type="ORF">METZ01_LOCUS473662</name>
</gene>
<name>A0A383BN38_9ZZZZ</name>
<proteinExistence type="predicted"/>
<evidence type="ECO:0000256" key="1">
    <source>
        <dbReference type="ARBA" id="ARBA00004138"/>
    </source>
</evidence>
<reference evidence="8" key="1">
    <citation type="submission" date="2018-05" db="EMBL/GenBank/DDBJ databases">
        <authorList>
            <person name="Lanie J.A."/>
            <person name="Ng W.-L."/>
            <person name="Kazmierczak K.M."/>
            <person name="Andrzejewski T.M."/>
            <person name="Davidsen T.M."/>
            <person name="Wayne K.J."/>
            <person name="Tettelin H."/>
            <person name="Glass J.I."/>
            <person name="Rusch D."/>
            <person name="Podicherti R."/>
            <person name="Tsui H.-C.T."/>
            <person name="Winkler M.E."/>
        </authorList>
    </citation>
    <scope>NUCLEOTIDE SEQUENCE</scope>
</reference>
<dbReference type="Pfam" id="PF22544">
    <property type="entry name" value="HYDIN_VesB_CFA65-like_Ig"/>
    <property type="match status" value="1"/>
</dbReference>
<evidence type="ECO:0000256" key="6">
    <source>
        <dbReference type="SAM" id="MobiDB-lite"/>
    </source>
</evidence>
<evidence type="ECO:0000256" key="2">
    <source>
        <dbReference type="ARBA" id="ARBA00004496"/>
    </source>
</evidence>
<feature type="non-terminal residue" evidence="8">
    <location>
        <position position="1"/>
    </location>
</feature>
<dbReference type="NCBIfam" id="NF012200">
    <property type="entry name" value="choice_anch_D"/>
    <property type="match status" value="1"/>
</dbReference>
<evidence type="ECO:0000256" key="5">
    <source>
        <dbReference type="ARBA" id="ARBA00023273"/>
    </source>
</evidence>
<dbReference type="InterPro" id="IPR053879">
    <property type="entry name" value="HYDIN_VesB_CFA65-like_Ig"/>
</dbReference>
<dbReference type="GO" id="GO:0005737">
    <property type="term" value="C:cytoplasm"/>
    <property type="evidence" value="ECO:0007669"/>
    <property type="project" value="UniProtKB-SubCell"/>
</dbReference>
<keyword evidence="3" id="KW-0963">Cytoplasm</keyword>
<sequence length="245" mass="26007">YMSPESGTVSAGSSSDVDVIFDASGMFGGEYYADIIVASNDPEDPEVVVPAHLSVTGAANIWVDPDTVVFGEIYVNYAGPGDYSGTLELTLGNDGSEVLNVSSITVDNTAFTLSQSSATIDYGERIILDVTFTTTDVGTDSGTITIVSDDPDQGTFTIPVYANAVEPPVIAVAPDILSADLDVGDNLDQVVTVTNSGVSDLIYEIDLYDQSRQQRRRPGASQVNSRNNPIPFKGNFDVLESETRQ</sequence>
<evidence type="ECO:0000256" key="3">
    <source>
        <dbReference type="ARBA" id="ARBA00022490"/>
    </source>
</evidence>
<feature type="region of interest" description="Disordered" evidence="6">
    <location>
        <begin position="213"/>
        <end position="245"/>
    </location>
</feature>
<feature type="domain" description="HYDIN/VesB/CFA65-like Ig-like" evidence="7">
    <location>
        <begin position="83"/>
        <end position="160"/>
    </location>
</feature>
<dbReference type="EMBL" id="UINC01201458">
    <property type="protein sequence ID" value="SVE20808.1"/>
    <property type="molecule type" value="Genomic_DNA"/>
</dbReference>
<dbReference type="Gene3D" id="2.60.40.10">
    <property type="entry name" value="Immunoglobulins"/>
    <property type="match status" value="1"/>
</dbReference>
<comment type="subcellular location">
    <subcellularLocation>
        <location evidence="1">Cell projection</location>
        <location evidence="1">Cilium</location>
    </subcellularLocation>
    <subcellularLocation>
        <location evidence="2">Cytoplasm</location>
    </subcellularLocation>
</comment>
<dbReference type="InterPro" id="IPR013783">
    <property type="entry name" value="Ig-like_fold"/>
</dbReference>
<dbReference type="GO" id="GO:0005929">
    <property type="term" value="C:cilium"/>
    <property type="evidence" value="ECO:0007669"/>
    <property type="project" value="UniProtKB-SubCell"/>
</dbReference>
<evidence type="ECO:0000313" key="8">
    <source>
        <dbReference type="EMBL" id="SVE20808.1"/>
    </source>
</evidence>
<organism evidence="8">
    <name type="scientific">marine metagenome</name>
    <dbReference type="NCBI Taxonomy" id="408172"/>
    <lineage>
        <taxon>unclassified sequences</taxon>
        <taxon>metagenomes</taxon>
        <taxon>ecological metagenomes</taxon>
    </lineage>
</organism>
<feature type="non-terminal residue" evidence="8">
    <location>
        <position position="245"/>
    </location>
</feature>
<keyword evidence="5" id="KW-0966">Cell projection</keyword>
<accession>A0A383BN38</accession>
<evidence type="ECO:0000259" key="7">
    <source>
        <dbReference type="Pfam" id="PF22544"/>
    </source>
</evidence>
<protein>
    <recommendedName>
        <fullName evidence="7">HYDIN/VesB/CFA65-like Ig-like domain-containing protein</fullName>
    </recommendedName>
</protein>
<evidence type="ECO:0000256" key="4">
    <source>
        <dbReference type="ARBA" id="ARBA00023069"/>
    </source>
</evidence>